<feature type="domain" description="Kri1-like C-terminal" evidence="3">
    <location>
        <begin position="539"/>
        <end position="628"/>
    </location>
</feature>
<reference evidence="4 5" key="1">
    <citation type="submission" date="2019-09" db="EMBL/GenBank/DDBJ databases">
        <title>The hologenome of the rock-dwelling lichen Lasallia pustulata.</title>
        <authorList>
            <person name="Greshake Tzovaras B."/>
            <person name="Segers F."/>
            <person name="Bicker A."/>
            <person name="Dal Grande F."/>
            <person name="Otte J."/>
            <person name="Hankeln T."/>
            <person name="Schmitt I."/>
            <person name="Ebersberger I."/>
        </authorList>
    </citation>
    <scope>NUCLEOTIDE SEQUENCE [LARGE SCALE GENOMIC DNA]</scope>
    <source>
        <strain evidence="4">A1-1</strain>
    </source>
</reference>
<feature type="compositionally biased region" description="Acidic residues" evidence="2">
    <location>
        <begin position="40"/>
        <end position="52"/>
    </location>
</feature>
<gene>
    <name evidence="4" type="ORF">FRX48_08265</name>
</gene>
<dbReference type="EMBL" id="VXIT01000015">
    <property type="protein sequence ID" value="KAA6407914.1"/>
    <property type="molecule type" value="Genomic_DNA"/>
</dbReference>
<dbReference type="OrthoDB" id="10252032at2759"/>
<feature type="region of interest" description="Disordered" evidence="2">
    <location>
        <begin position="1"/>
        <end position="128"/>
    </location>
</feature>
<feature type="region of interest" description="Disordered" evidence="2">
    <location>
        <begin position="160"/>
        <end position="218"/>
    </location>
</feature>
<evidence type="ECO:0000313" key="4">
    <source>
        <dbReference type="EMBL" id="KAA6407914.1"/>
    </source>
</evidence>
<evidence type="ECO:0000256" key="2">
    <source>
        <dbReference type="SAM" id="MobiDB-lite"/>
    </source>
</evidence>
<feature type="compositionally biased region" description="Basic and acidic residues" evidence="2">
    <location>
        <begin position="341"/>
        <end position="385"/>
    </location>
</feature>
<dbReference type="PANTHER" id="PTHR14490:SF5">
    <property type="entry name" value="PROTEIN KRI1 HOMOLOG"/>
    <property type="match status" value="1"/>
</dbReference>
<feature type="compositionally biased region" description="Polar residues" evidence="2">
    <location>
        <begin position="206"/>
        <end position="217"/>
    </location>
</feature>
<dbReference type="GO" id="GO:0005730">
    <property type="term" value="C:nucleolus"/>
    <property type="evidence" value="ECO:0007669"/>
    <property type="project" value="TreeGrafter"/>
</dbReference>
<dbReference type="Pfam" id="PF12936">
    <property type="entry name" value="Kri1_C"/>
    <property type="match status" value="1"/>
</dbReference>
<feature type="region of interest" description="Disordered" evidence="2">
    <location>
        <begin position="604"/>
        <end position="679"/>
    </location>
</feature>
<feature type="compositionally biased region" description="Basic residues" evidence="2">
    <location>
        <begin position="609"/>
        <end position="623"/>
    </location>
</feature>
<dbReference type="InterPro" id="IPR024626">
    <property type="entry name" value="Kri1-like_C"/>
</dbReference>
<feature type="compositionally biased region" description="Basic and acidic residues" evidence="2">
    <location>
        <begin position="526"/>
        <end position="540"/>
    </location>
</feature>
<evidence type="ECO:0000256" key="1">
    <source>
        <dbReference type="ARBA" id="ARBA00007473"/>
    </source>
</evidence>
<proteinExistence type="inferred from homology"/>
<feature type="region of interest" description="Disordered" evidence="2">
    <location>
        <begin position="443"/>
        <end position="462"/>
    </location>
</feature>
<accession>A0A5M8PGE2</accession>
<feature type="region of interest" description="Disordered" evidence="2">
    <location>
        <begin position="235"/>
        <end position="254"/>
    </location>
</feature>
<name>A0A5M8PGE2_9LECA</name>
<dbReference type="GO" id="GO:0000447">
    <property type="term" value="P:endonucleolytic cleavage in ITS1 to separate SSU-rRNA from 5.8S rRNA and LSU-rRNA from tricistronic rRNA transcript (SSU-rRNA, 5.8S rRNA, LSU-rRNA)"/>
    <property type="evidence" value="ECO:0007669"/>
    <property type="project" value="TreeGrafter"/>
</dbReference>
<sequence length="679" mass="76749">MAQSSVKHFAHEDLRMGGMKRARTNGTVDFPSKRAKILSEDEGSDDDSDDSADGGAKIDQNGDGFNINEEYARRFEHNKKREELHRLEEKYGKTSPSSVRKQATNGTRGSLAEESGSSTDSEEEDNEGILASGALDAQIDATLQAIRVKDPRVYDEKTTFYTAIEDEDEDEEENSSLRPQKKEKPMFLSDYHRRNLLEGNSDGDIQDSTPLTYAQQQDELKNSIVKEMHAAAGNGLVEEAEADGSEDGGDDFLVRKNPRKNDAYYGIAPVKSAIVVDVETADKDPESFLSNFMAARAWVPSAASRFQPFESDDDEEEEQADAFEAAYNLRFEDPQASNEKLMSHARDAAAKYSVRREATNSRKKARDSERARKEAERRERDEDKARLRKLKIEEVEEKLSKIKEAAGLRRKDVKEQDWSKFLDEGWDDERWEEEMQKWFGEDYYADQDEGEGGTKVKKPKWEDDIDIADLVPEFDAEGKNGKHSFTLTDDEDSAGGAPVEGSDVGESRLSNGSGKVINQKDRKKKRDEQKKEARRERRRIERLVDEQLNVDHALSNSSKKHAGHFRYRETSPTAFGLTAHDILMASDSQLNQYAGLKKMATFRDTEKKRKDKKRLGKKARLRQWRKETFGSEQGPQRTLGEVDAAQAGPEVANGNQTVDICEGKKRKKRSRRSGLGAQS</sequence>
<comment type="similarity">
    <text evidence="1">Belongs to the KRI1 family.</text>
</comment>
<feature type="compositionally biased region" description="Acidic residues" evidence="2">
    <location>
        <begin position="164"/>
        <end position="174"/>
    </location>
</feature>
<evidence type="ECO:0000259" key="3">
    <source>
        <dbReference type="Pfam" id="PF12936"/>
    </source>
</evidence>
<evidence type="ECO:0000313" key="5">
    <source>
        <dbReference type="Proteomes" id="UP000324767"/>
    </source>
</evidence>
<dbReference type="GO" id="GO:0030686">
    <property type="term" value="C:90S preribosome"/>
    <property type="evidence" value="ECO:0007669"/>
    <property type="project" value="TreeGrafter"/>
</dbReference>
<feature type="compositionally biased region" description="Basic and acidic residues" evidence="2">
    <location>
        <begin position="180"/>
        <end position="196"/>
    </location>
</feature>
<dbReference type="InterPro" id="IPR018034">
    <property type="entry name" value="Kri1"/>
</dbReference>
<dbReference type="Proteomes" id="UP000324767">
    <property type="component" value="Unassembled WGS sequence"/>
</dbReference>
<dbReference type="Pfam" id="PF05178">
    <property type="entry name" value="Kri1"/>
    <property type="match status" value="1"/>
</dbReference>
<dbReference type="PANTHER" id="PTHR14490">
    <property type="entry name" value="ZINC FINGER, ZZ TYPE"/>
    <property type="match status" value="1"/>
</dbReference>
<feature type="compositionally biased region" description="Polar residues" evidence="2">
    <location>
        <begin position="94"/>
        <end position="108"/>
    </location>
</feature>
<feature type="region of interest" description="Disordered" evidence="2">
    <location>
        <begin position="334"/>
        <end position="385"/>
    </location>
</feature>
<feature type="compositionally biased region" description="Basic and acidic residues" evidence="2">
    <location>
        <begin position="70"/>
        <end position="92"/>
    </location>
</feature>
<protein>
    <submittedName>
        <fullName evidence="4">Ribosome biogenesis Kri1</fullName>
    </submittedName>
</protein>
<comment type="caution">
    <text evidence="4">The sequence shown here is derived from an EMBL/GenBank/DDBJ whole genome shotgun (WGS) entry which is preliminary data.</text>
</comment>
<organism evidence="4 5">
    <name type="scientific">Lasallia pustulata</name>
    <dbReference type="NCBI Taxonomy" id="136370"/>
    <lineage>
        <taxon>Eukaryota</taxon>
        <taxon>Fungi</taxon>
        <taxon>Dikarya</taxon>
        <taxon>Ascomycota</taxon>
        <taxon>Pezizomycotina</taxon>
        <taxon>Lecanoromycetes</taxon>
        <taxon>OSLEUM clade</taxon>
        <taxon>Umbilicariomycetidae</taxon>
        <taxon>Umbilicariales</taxon>
        <taxon>Umbilicariaceae</taxon>
        <taxon>Lasallia</taxon>
    </lineage>
</organism>
<feature type="compositionally biased region" description="Acidic residues" evidence="2">
    <location>
        <begin position="238"/>
        <end position="250"/>
    </location>
</feature>
<feature type="region of interest" description="Disordered" evidence="2">
    <location>
        <begin position="471"/>
        <end position="540"/>
    </location>
</feature>
<dbReference type="AlphaFoldDB" id="A0A5M8PGE2"/>